<sequence>MSTESLPTASTAPEPGRWTIDPTHSTVAFAVRHLFSRQRGRFTDFDGLVVIDEDPARSTVEATIRTASVDTAHEQRDEHLRGEEYLAVEQHPTMRFRSTEVRLTGTTSGEVVGELEIRGVTRPVTLAVDYLGTGDDPWGATRTSFFAHTEIDREEFGVSGNIPLAAGGVLVGRTVRIELDLELVRES</sequence>
<dbReference type="Proteomes" id="UP001205311">
    <property type="component" value="Unassembled WGS sequence"/>
</dbReference>
<protein>
    <submittedName>
        <fullName evidence="4">Polyisoprenoid-binding protein YceI</fullName>
    </submittedName>
</protein>
<evidence type="ECO:0000256" key="2">
    <source>
        <dbReference type="SAM" id="MobiDB-lite"/>
    </source>
</evidence>
<evidence type="ECO:0000313" key="4">
    <source>
        <dbReference type="EMBL" id="MCP2261169.1"/>
    </source>
</evidence>
<dbReference type="Pfam" id="PF04264">
    <property type="entry name" value="YceI"/>
    <property type="match status" value="1"/>
</dbReference>
<dbReference type="PANTHER" id="PTHR34406">
    <property type="entry name" value="PROTEIN YCEI"/>
    <property type="match status" value="1"/>
</dbReference>
<feature type="region of interest" description="Disordered" evidence="2">
    <location>
        <begin position="1"/>
        <end position="21"/>
    </location>
</feature>
<proteinExistence type="inferred from homology"/>
<feature type="domain" description="Lipid/polyisoprenoid-binding YceI-like" evidence="3">
    <location>
        <begin position="17"/>
        <end position="184"/>
    </location>
</feature>
<dbReference type="Gene3D" id="2.40.128.110">
    <property type="entry name" value="Lipid/polyisoprenoid-binding, YceI-like"/>
    <property type="match status" value="1"/>
</dbReference>
<dbReference type="EMBL" id="JAMTCP010000037">
    <property type="protein sequence ID" value="MCP2261169.1"/>
    <property type="molecule type" value="Genomic_DNA"/>
</dbReference>
<feature type="compositionally biased region" description="Polar residues" evidence="2">
    <location>
        <begin position="1"/>
        <end position="11"/>
    </location>
</feature>
<dbReference type="SMART" id="SM00867">
    <property type="entry name" value="YceI"/>
    <property type="match status" value="1"/>
</dbReference>
<dbReference type="SUPFAM" id="SSF101874">
    <property type="entry name" value="YceI-like"/>
    <property type="match status" value="1"/>
</dbReference>
<name>A0ABT1I078_STRSD</name>
<comment type="similarity">
    <text evidence="1">Belongs to the UPF0312 family.</text>
</comment>
<accession>A0ABT1I078</accession>
<keyword evidence="5" id="KW-1185">Reference proteome</keyword>
<comment type="caution">
    <text evidence="4">The sequence shown here is derived from an EMBL/GenBank/DDBJ whole genome shotgun (WGS) entry which is preliminary data.</text>
</comment>
<dbReference type="PANTHER" id="PTHR34406:SF1">
    <property type="entry name" value="PROTEIN YCEI"/>
    <property type="match status" value="1"/>
</dbReference>
<gene>
    <name evidence="4" type="ORF">LX15_004890</name>
</gene>
<dbReference type="InterPro" id="IPR036761">
    <property type="entry name" value="TTHA0802/YceI-like_sf"/>
</dbReference>
<dbReference type="RefSeq" id="WP_253672005.1">
    <property type="nucleotide sequence ID" value="NZ_JAMTCP010000037.1"/>
</dbReference>
<organism evidence="4 5">
    <name type="scientific">Streptoalloteichus tenebrarius (strain ATCC 17920 / DSM 40477 / JCM 4838 / CBS 697.72 / NBRC 16177 / NCIMB 11028 / NRRL B-12390 / A12253. 1 / ISP 5477)</name>
    <name type="common">Streptomyces tenebrarius</name>
    <dbReference type="NCBI Taxonomy" id="1933"/>
    <lineage>
        <taxon>Bacteria</taxon>
        <taxon>Bacillati</taxon>
        <taxon>Actinomycetota</taxon>
        <taxon>Actinomycetes</taxon>
        <taxon>Pseudonocardiales</taxon>
        <taxon>Pseudonocardiaceae</taxon>
        <taxon>Streptoalloteichus</taxon>
    </lineage>
</organism>
<dbReference type="InterPro" id="IPR007372">
    <property type="entry name" value="Lipid/polyisoprenoid-bd_YceI"/>
</dbReference>
<reference evidence="4 5" key="1">
    <citation type="submission" date="2022-06" db="EMBL/GenBank/DDBJ databases">
        <title>Genomic Encyclopedia of Archaeal and Bacterial Type Strains, Phase II (KMG-II): from individual species to whole genera.</title>
        <authorList>
            <person name="Goeker M."/>
        </authorList>
    </citation>
    <scope>NUCLEOTIDE SEQUENCE [LARGE SCALE GENOMIC DNA]</scope>
    <source>
        <strain evidence="4 5">DSM 40477</strain>
    </source>
</reference>
<evidence type="ECO:0000313" key="5">
    <source>
        <dbReference type="Proteomes" id="UP001205311"/>
    </source>
</evidence>
<evidence type="ECO:0000256" key="1">
    <source>
        <dbReference type="ARBA" id="ARBA00008812"/>
    </source>
</evidence>
<evidence type="ECO:0000259" key="3">
    <source>
        <dbReference type="SMART" id="SM00867"/>
    </source>
</evidence>